<dbReference type="Pfam" id="PF00480">
    <property type="entry name" value="ROK"/>
    <property type="match status" value="2"/>
</dbReference>
<dbReference type="AlphaFoldDB" id="A0A3R9JAF5"/>
<dbReference type="Gene3D" id="3.30.420.40">
    <property type="match status" value="2"/>
</dbReference>
<dbReference type="EMBL" id="QSIO01000001">
    <property type="protein sequence ID" value="RHC95792.1"/>
    <property type="molecule type" value="Genomic_DNA"/>
</dbReference>
<evidence type="ECO:0000313" key="3">
    <source>
        <dbReference type="Proteomes" id="UP000285773"/>
    </source>
</evidence>
<gene>
    <name evidence="2" type="ORF">DW820_01280</name>
</gene>
<name>A0A3R9JAF5_STRPA</name>
<dbReference type="CDD" id="cd24152">
    <property type="entry name" value="ASKHA_NBD_ROK-like"/>
    <property type="match status" value="1"/>
</dbReference>
<dbReference type="Proteomes" id="UP000285773">
    <property type="component" value="Unassembled WGS sequence"/>
</dbReference>
<proteinExistence type="inferred from homology"/>
<dbReference type="SUPFAM" id="SSF53067">
    <property type="entry name" value="Actin-like ATPase domain"/>
    <property type="match status" value="1"/>
</dbReference>
<evidence type="ECO:0000313" key="2">
    <source>
        <dbReference type="EMBL" id="RHC95792.1"/>
    </source>
</evidence>
<dbReference type="PANTHER" id="PTHR18964">
    <property type="entry name" value="ROK (REPRESSOR, ORF, KINASE) FAMILY"/>
    <property type="match status" value="1"/>
</dbReference>
<protein>
    <submittedName>
        <fullName evidence="2">ROK family protein</fullName>
    </submittedName>
</protein>
<dbReference type="PANTHER" id="PTHR18964:SF170">
    <property type="entry name" value="SUGAR KINASE"/>
    <property type="match status" value="1"/>
</dbReference>
<dbReference type="InterPro" id="IPR000600">
    <property type="entry name" value="ROK"/>
</dbReference>
<comment type="similarity">
    <text evidence="1">Belongs to the ROK (NagC/XylR) family.</text>
</comment>
<organism evidence="2 3">
    <name type="scientific">Streptococcus parasanguinis</name>
    <dbReference type="NCBI Taxonomy" id="1318"/>
    <lineage>
        <taxon>Bacteria</taxon>
        <taxon>Bacillati</taxon>
        <taxon>Bacillota</taxon>
        <taxon>Bacilli</taxon>
        <taxon>Lactobacillales</taxon>
        <taxon>Streptococcaceae</taxon>
        <taxon>Streptococcus</taxon>
    </lineage>
</organism>
<evidence type="ECO:0000256" key="1">
    <source>
        <dbReference type="ARBA" id="ARBA00006479"/>
    </source>
</evidence>
<reference evidence="2 3" key="1">
    <citation type="submission" date="2018-08" db="EMBL/GenBank/DDBJ databases">
        <title>A genome reference for cultivated species of the human gut microbiota.</title>
        <authorList>
            <person name="Zou Y."/>
            <person name="Xue W."/>
            <person name="Luo G."/>
        </authorList>
    </citation>
    <scope>NUCLEOTIDE SEQUENCE [LARGE SCALE GENOMIC DNA]</scope>
    <source>
        <strain evidence="2 3">AM33-3BH</strain>
    </source>
</reference>
<dbReference type="InterPro" id="IPR043129">
    <property type="entry name" value="ATPase_NBD"/>
</dbReference>
<comment type="caution">
    <text evidence="2">The sequence shown here is derived from an EMBL/GenBank/DDBJ whole genome shotgun (WGS) entry which is preliminary data.</text>
</comment>
<sequence length="309" mass="34114">MLFTIDIGGTFIKYGLMDADYQLIRTDKIPTPSTIEDFWQGLEGIVAPVREEIEGIAISCPGEIQKSLGFVFRGGLIPYLRGIPLASRLQQTFQVPVTVLNDGEAAGLAEARLGNLKDCSCGATLVLGTGVGLALLSNGDLLRGWQLTEYIRTIDKAERTPENRRFHRGLFLQGISNLLENTGSAVQFVEKASHILNLEKADGIAVFKALDQGGHEELKSLFREYCHDIAILIFNLQSLLLLEKVTIGGGISSQPLLIDEISRQYHELLSQKGHKQFEALPIQAARFHNESNLIGAASYFYSSTYQKKF</sequence>
<dbReference type="RefSeq" id="WP_118095171.1">
    <property type="nucleotide sequence ID" value="NZ_JADNEU010000009.1"/>
</dbReference>
<accession>A0A3R9JAF5</accession>